<dbReference type="EMBL" id="CP002869">
    <property type="protein sequence ID" value="AEI38677.1"/>
    <property type="molecule type" value="Genomic_DNA"/>
</dbReference>
<evidence type="ECO:0000256" key="6">
    <source>
        <dbReference type="HAMAP-Rule" id="MF_01974"/>
    </source>
</evidence>
<dbReference type="CDD" id="cd01086">
    <property type="entry name" value="MetAP1"/>
    <property type="match status" value="1"/>
</dbReference>
<dbReference type="Gene3D" id="3.90.230.10">
    <property type="entry name" value="Creatinase/methionine aminopeptidase superfamily"/>
    <property type="match status" value="1"/>
</dbReference>
<evidence type="ECO:0000256" key="2">
    <source>
        <dbReference type="ARBA" id="ARBA00022438"/>
    </source>
</evidence>
<dbReference type="PANTHER" id="PTHR43330:SF17">
    <property type="entry name" value="METHIONINE AMINOPEPTIDASE"/>
    <property type="match status" value="1"/>
</dbReference>
<feature type="binding site" evidence="6">
    <location>
        <position position="105"/>
    </location>
    <ligand>
        <name>a divalent metal cation</name>
        <dbReference type="ChEBI" id="CHEBI:60240"/>
        <label>2</label>
        <note>catalytic</note>
    </ligand>
</feature>
<evidence type="ECO:0000313" key="10">
    <source>
        <dbReference type="Proteomes" id="UP000006620"/>
    </source>
</evidence>
<dbReference type="PATRIC" id="fig|1036673.3.peg.21"/>
<feature type="binding site" evidence="6">
    <location>
        <position position="77"/>
    </location>
    <ligand>
        <name>substrate</name>
    </ligand>
</feature>
<proteinExistence type="inferred from homology"/>
<feature type="binding site" evidence="6">
    <location>
        <position position="201"/>
    </location>
    <ligand>
        <name>a divalent metal cation</name>
        <dbReference type="ChEBI" id="CHEBI:60240"/>
        <label>2</label>
        <note>catalytic</note>
    </ligand>
</feature>
<dbReference type="RefSeq" id="WP_013913843.1">
    <property type="nucleotide sequence ID" value="NC_015690.1"/>
</dbReference>
<dbReference type="InterPro" id="IPR036005">
    <property type="entry name" value="Creatinase/aminopeptidase-like"/>
</dbReference>
<feature type="binding site" evidence="6">
    <location>
        <position position="94"/>
    </location>
    <ligand>
        <name>a divalent metal cation</name>
        <dbReference type="ChEBI" id="CHEBI:60240"/>
        <label>1</label>
    </ligand>
</feature>
<feature type="binding site" evidence="6">
    <location>
        <position position="168"/>
    </location>
    <ligand>
        <name>a divalent metal cation</name>
        <dbReference type="ChEBI" id="CHEBI:60240"/>
        <label>2</label>
        <note>catalytic</note>
    </ligand>
</feature>
<dbReference type="GO" id="GO:0070006">
    <property type="term" value="F:metalloaminopeptidase activity"/>
    <property type="evidence" value="ECO:0007669"/>
    <property type="project" value="UniProtKB-UniRule"/>
</dbReference>
<keyword evidence="5 6" id="KW-0378">Hydrolase</keyword>
<dbReference type="PRINTS" id="PR00599">
    <property type="entry name" value="MAPEPTIDASE"/>
</dbReference>
<keyword evidence="4 6" id="KW-0479">Metal-binding</keyword>
<dbReference type="HOGENOM" id="CLU_015857_0_1_9"/>
<evidence type="ECO:0000259" key="8">
    <source>
        <dbReference type="Pfam" id="PF00557"/>
    </source>
</evidence>
<reference evidence="9 10" key="2">
    <citation type="journal article" date="2013" name="Genome Announc.">
        <title>Genome Sequence of Growth-Improving Paenibacillus mucilaginosus Strain KNP414.</title>
        <authorList>
            <person name="Lu J.J."/>
            <person name="Wang J.F."/>
            <person name="Hu X.F."/>
        </authorList>
    </citation>
    <scope>NUCLEOTIDE SEQUENCE [LARGE SCALE GENOMIC DNA]</scope>
    <source>
        <strain evidence="9 10">KNP414</strain>
    </source>
</reference>
<comment type="catalytic activity">
    <reaction evidence="6 7">
        <text>Release of N-terminal amino acids, preferentially methionine, from peptides and arylamides.</text>
        <dbReference type="EC" id="3.4.11.18"/>
    </reaction>
</comment>
<sequence>MIILKTPEEIAKMREAGQILAACHREIAKIVRPGITTMEINDFAEAFIVKHGASQVTKGFKGFPAATCASVNDVIAHGFPSKEPLVNGDIVKIDIVCCYNGWMADTCETYAVGTISPEAEKLVRVTKECLNLGISKALIGNRIGDVVSAIQKHAEGNGFSVVRDLVAHGIGRNMHEEPSFPHAGKPGRGFRLEEGMVFTIEPMVNAGKHEMFIDFDGWTARTMDGSLSAQFEHTVAITKDGPLVLTQ</sequence>
<dbReference type="EC" id="3.4.11.18" evidence="6 7"/>
<keyword evidence="2 6" id="KW-0031">Aminopeptidase</keyword>
<keyword evidence="3 6" id="KW-0645">Protease</keyword>
<evidence type="ECO:0000256" key="7">
    <source>
        <dbReference type="RuleBase" id="RU003653"/>
    </source>
</evidence>
<accession>F8FH27</accession>
<evidence type="ECO:0000256" key="4">
    <source>
        <dbReference type="ARBA" id="ARBA00022723"/>
    </source>
</evidence>
<dbReference type="SUPFAM" id="SSF55920">
    <property type="entry name" value="Creatinase/aminopeptidase"/>
    <property type="match status" value="1"/>
</dbReference>
<comment type="subunit">
    <text evidence="6">Monomer.</text>
</comment>
<comment type="function">
    <text evidence="1 6">Removes the N-terminal methionine from nascent proteins. The N-terminal methionine is often cleaved when the second residue in the primary sequence is small and uncharged (Met-Ala-, Cys, Gly, Pro, Ser, Thr, or Val). Requires deformylation of the N(alpha)-formylated initiator methionine before it can be hydrolyzed.</text>
</comment>
<dbReference type="InterPro" id="IPR000994">
    <property type="entry name" value="Pept_M24"/>
</dbReference>
<comment type="cofactor">
    <cofactor evidence="6">
        <name>Co(2+)</name>
        <dbReference type="ChEBI" id="CHEBI:48828"/>
    </cofactor>
    <cofactor evidence="6">
        <name>Zn(2+)</name>
        <dbReference type="ChEBI" id="CHEBI:29105"/>
    </cofactor>
    <cofactor evidence="6">
        <name>Mn(2+)</name>
        <dbReference type="ChEBI" id="CHEBI:29035"/>
    </cofactor>
    <cofactor evidence="6">
        <name>Fe(2+)</name>
        <dbReference type="ChEBI" id="CHEBI:29033"/>
    </cofactor>
    <text evidence="6">Binds 2 divalent metal cations per subunit. Has a high-affinity and a low affinity metal-binding site. The true nature of the physiological cofactor is under debate. The enzyme is active with cobalt, zinc, manganese or divalent iron ions. Most likely, methionine aminopeptidases function as mononuclear Fe(2+)-metalloproteases under physiological conditions, and the catalytically relevant metal-binding site has been assigned to the histidine-containing high-affinity site.</text>
</comment>
<evidence type="ECO:0000313" key="9">
    <source>
        <dbReference type="EMBL" id="AEI38677.1"/>
    </source>
</evidence>
<dbReference type="GO" id="GO:0046872">
    <property type="term" value="F:metal ion binding"/>
    <property type="evidence" value="ECO:0007669"/>
    <property type="project" value="UniProtKB-UniRule"/>
</dbReference>
<dbReference type="Pfam" id="PF00557">
    <property type="entry name" value="Peptidase_M24"/>
    <property type="match status" value="1"/>
</dbReference>
<dbReference type="AlphaFoldDB" id="F8FH27"/>
<comment type="similarity">
    <text evidence="6">Belongs to the peptidase M24A family. Methionine aminopeptidase type 1 subfamily.</text>
</comment>
<evidence type="ECO:0000256" key="1">
    <source>
        <dbReference type="ARBA" id="ARBA00002521"/>
    </source>
</evidence>
<dbReference type="GO" id="GO:0005829">
    <property type="term" value="C:cytosol"/>
    <property type="evidence" value="ECO:0007669"/>
    <property type="project" value="TreeGrafter"/>
</dbReference>
<dbReference type="PANTHER" id="PTHR43330">
    <property type="entry name" value="METHIONINE AMINOPEPTIDASE"/>
    <property type="match status" value="1"/>
</dbReference>
<feature type="domain" description="Peptidase M24" evidence="8">
    <location>
        <begin position="12"/>
        <end position="239"/>
    </location>
</feature>
<feature type="binding site" evidence="6">
    <location>
        <position position="105"/>
    </location>
    <ligand>
        <name>a divalent metal cation</name>
        <dbReference type="ChEBI" id="CHEBI:60240"/>
        <label>1</label>
    </ligand>
</feature>
<dbReference type="GO" id="GO:0004239">
    <property type="term" value="F:initiator methionyl aminopeptidase activity"/>
    <property type="evidence" value="ECO:0007669"/>
    <property type="project" value="UniProtKB-UniRule"/>
</dbReference>
<organism evidence="9 10">
    <name type="scientific">Paenibacillus mucilaginosus (strain KNP414)</name>
    <dbReference type="NCBI Taxonomy" id="1036673"/>
    <lineage>
        <taxon>Bacteria</taxon>
        <taxon>Bacillati</taxon>
        <taxon>Bacillota</taxon>
        <taxon>Bacilli</taxon>
        <taxon>Bacillales</taxon>
        <taxon>Paenibacillaceae</taxon>
        <taxon>Paenibacillus</taxon>
    </lineage>
</organism>
<dbReference type="HAMAP" id="MF_01974">
    <property type="entry name" value="MetAP_1"/>
    <property type="match status" value="1"/>
</dbReference>
<reference evidence="10" key="1">
    <citation type="submission" date="2011-06" db="EMBL/GenBank/DDBJ databases">
        <title>Complete genome sequence of Paenibacillus mucilaginosus KNP414.</title>
        <authorList>
            <person name="Wang J."/>
            <person name="Hu S."/>
            <person name="Hu X."/>
            <person name="Zhang B."/>
            <person name="Dong D."/>
            <person name="Zhang S."/>
            <person name="Zhao K."/>
            <person name="Wu D."/>
        </authorList>
    </citation>
    <scope>NUCLEOTIDE SEQUENCE [LARGE SCALE GENOMIC DNA]</scope>
    <source>
        <strain evidence="10">KNP414</strain>
    </source>
</reference>
<protein>
    <recommendedName>
        <fullName evidence="6 7">Methionine aminopeptidase</fullName>
        <shortName evidence="6">MAP</shortName>
        <shortName evidence="6">MetAP</shortName>
        <ecNumber evidence="6 7">3.4.11.18</ecNumber>
    </recommendedName>
    <alternativeName>
        <fullName evidence="6">Peptidase M</fullName>
    </alternativeName>
</protein>
<dbReference type="KEGG" id="pms:KNP414_00025"/>
<feature type="binding site" evidence="6">
    <location>
        <position position="232"/>
    </location>
    <ligand>
        <name>a divalent metal cation</name>
        <dbReference type="ChEBI" id="CHEBI:60240"/>
        <label>1</label>
    </ligand>
</feature>
<evidence type="ECO:0000256" key="3">
    <source>
        <dbReference type="ARBA" id="ARBA00022670"/>
    </source>
</evidence>
<feature type="binding site" evidence="6">
    <location>
        <position position="232"/>
    </location>
    <ligand>
        <name>a divalent metal cation</name>
        <dbReference type="ChEBI" id="CHEBI:60240"/>
        <label>2</label>
        <note>catalytic</note>
    </ligand>
</feature>
<dbReference type="GO" id="GO:0006508">
    <property type="term" value="P:proteolysis"/>
    <property type="evidence" value="ECO:0007669"/>
    <property type="project" value="UniProtKB-KW"/>
</dbReference>
<name>F8FH27_PAEMK</name>
<dbReference type="NCBIfam" id="TIGR00500">
    <property type="entry name" value="met_pdase_I"/>
    <property type="match status" value="1"/>
</dbReference>
<dbReference type="InterPro" id="IPR002467">
    <property type="entry name" value="Pept_M24A_MAP1"/>
</dbReference>
<dbReference type="InterPro" id="IPR001714">
    <property type="entry name" value="Pept_M24_MAP"/>
</dbReference>
<feature type="binding site" evidence="6">
    <location>
        <position position="175"/>
    </location>
    <ligand>
        <name>substrate</name>
    </ligand>
</feature>
<evidence type="ECO:0000256" key="5">
    <source>
        <dbReference type="ARBA" id="ARBA00022801"/>
    </source>
</evidence>
<gene>
    <name evidence="6 9" type="primary">map</name>
    <name evidence="9" type="ordered locus">KNP414_00025</name>
</gene>
<dbReference type="Proteomes" id="UP000006620">
    <property type="component" value="Chromosome"/>
</dbReference>